<dbReference type="SUPFAM" id="SSF52058">
    <property type="entry name" value="L domain-like"/>
    <property type="match status" value="1"/>
</dbReference>
<sequence length="357" mass="40078">MSLIHLVYLIPVLASSFQATLGLTTQFQELGNASFNFKNNPCPNAEDIAPCICNYLEDWDSMDMDCDDLADDQELYDVFHAYFPFTNFRTLHLKTDHLDTLSDEVFGDVTFENVWAITKYGVGTLTSVSPKTFMKSASTLKLLYMYYNNVTDFPFETLINYTQLTDFSLLGNPIHDFPIIQSETLSYLNLGKAVYATIPAGALDSLPNLEEFRVSGTKISSMATGLFSPHSKLTKIGMTDNVLTQLETLQFEVISDAIVYIDLSENQIANVDADTFKGVQSGAIHLKDNQLTKLPETTWRPLMDARIHLYLQDNDLTCGCDVAWLVMEPTNHDLVKEAQCHTGDMLVDLDPSDYENC</sequence>
<evidence type="ECO:0000256" key="1">
    <source>
        <dbReference type="ARBA" id="ARBA00022614"/>
    </source>
</evidence>
<dbReference type="Proteomes" id="UP001497623">
    <property type="component" value="Unassembled WGS sequence"/>
</dbReference>
<comment type="caution">
    <text evidence="4">The sequence shown here is derived from an EMBL/GenBank/DDBJ whole genome shotgun (WGS) entry which is preliminary data.</text>
</comment>
<dbReference type="PANTHER" id="PTHR24366">
    <property type="entry name" value="IG(IMMUNOGLOBULIN) AND LRR(LEUCINE RICH REPEAT) DOMAINS"/>
    <property type="match status" value="1"/>
</dbReference>
<dbReference type="Gene3D" id="3.80.10.10">
    <property type="entry name" value="Ribonuclease Inhibitor"/>
    <property type="match status" value="1"/>
</dbReference>
<evidence type="ECO:0000313" key="5">
    <source>
        <dbReference type="Proteomes" id="UP001497623"/>
    </source>
</evidence>
<evidence type="ECO:0000256" key="2">
    <source>
        <dbReference type="ARBA" id="ARBA00022737"/>
    </source>
</evidence>
<dbReference type="InterPro" id="IPR032675">
    <property type="entry name" value="LRR_dom_sf"/>
</dbReference>
<evidence type="ECO:0000256" key="3">
    <source>
        <dbReference type="SAM" id="SignalP"/>
    </source>
</evidence>
<dbReference type="PANTHER" id="PTHR24366:SF96">
    <property type="entry name" value="LEUCINE RICH REPEAT CONTAINING 53"/>
    <property type="match status" value="1"/>
</dbReference>
<keyword evidence="3" id="KW-0732">Signal</keyword>
<evidence type="ECO:0008006" key="6">
    <source>
        <dbReference type="Google" id="ProtNLM"/>
    </source>
</evidence>
<gene>
    <name evidence="4" type="ORF">MNOR_LOCUS4802</name>
</gene>
<keyword evidence="1" id="KW-0433">Leucine-rich repeat</keyword>
<evidence type="ECO:0000313" key="4">
    <source>
        <dbReference type="EMBL" id="CAL4065474.1"/>
    </source>
</evidence>
<keyword evidence="2" id="KW-0677">Repeat</keyword>
<feature type="signal peptide" evidence="3">
    <location>
        <begin position="1"/>
        <end position="22"/>
    </location>
</feature>
<keyword evidence="5" id="KW-1185">Reference proteome</keyword>
<protein>
    <recommendedName>
        <fullName evidence="6">Oplophorus-luciferin 2-monooxygenase non-catalytic subunit</fullName>
    </recommendedName>
</protein>
<name>A0AAV2PVC1_MEGNR</name>
<dbReference type="EMBL" id="CAXKWB010001788">
    <property type="protein sequence ID" value="CAL4065474.1"/>
    <property type="molecule type" value="Genomic_DNA"/>
</dbReference>
<feature type="chain" id="PRO_5043674091" description="Oplophorus-luciferin 2-monooxygenase non-catalytic subunit" evidence="3">
    <location>
        <begin position="23"/>
        <end position="357"/>
    </location>
</feature>
<dbReference type="AlphaFoldDB" id="A0AAV2PVC1"/>
<proteinExistence type="predicted"/>
<accession>A0AAV2PVC1</accession>
<organism evidence="4 5">
    <name type="scientific">Meganyctiphanes norvegica</name>
    <name type="common">Northern krill</name>
    <name type="synonym">Thysanopoda norvegica</name>
    <dbReference type="NCBI Taxonomy" id="48144"/>
    <lineage>
        <taxon>Eukaryota</taxon>
        <taxon>Metazoa</taxon>
        <taxon>Ecdysozoa</taxon>
        <taxon>Arthropoda</taxon>
        <taxon>Crustacea</taxon>
        <taxon>Multicrustacea</taxon>
        <taxon>Malacostraca</taxon>
        <taxon>Eumalacostraca</taxon>
        <taxon>Eucarida</taxon>
        <taxon>Euphausiacea</taxon>
        <taxon>Euphausiidae</taxon>
        <taxon>Meganyctiphanes</taxon>
    </lineage>
</organism>
<reference evidence="4 5" key="1">
    <citation type="submission" date="2024-05" db="EMBL/GenBank/DDBJ databases">
        <authorList>
            <person name="Wallberg A."/>
        </authorList>
    </citation>
    <scope>NUCLEOTIDE SEQUENCE [LARGE SCALE GENOMIC DNA]</scope>
</reference>